<evidence type="ECO:0000313" key="1">
    <source>
        <dbReference type="EMBL" id="TLU71478.1"/>
    </source>
</evidence>
<dbReference type="RefSeq" id="WP_138327116.1">
    <property type="nucleotide sequence ID" value="NZ_VCDI01000006.1"/>
</dbReference>
<reference evidence="1 2" key="1">
    <citation type="submission" date="2019-05" db="EMBL/GenBank/DDBJ databases">
        <authorList>
            <person name="Pankratov T."/>
            <person name="Grouzdev D."/>
        </authorList>
    </citation>
    <scope>NUCLEOTIDE SEQUENCE [LARGE SCALE GENOMIC DNA]</scope>
    <source>
        <strain evidence="1 2">KEBCLARHB70R</strain>
    </source>
</reference>
<gene>
    <name evidence="1" type="ORF">FE263_16400</name>
</gene>
<proteinExistence type="predicted"/>
<accession>A0A5R9JB59</accession>
<dbReference type="PROSITE" id="PS51318">
    <property type="entry name" value="TAT"/>
    <property type="match status" value="1"/>
</dbReference>
<keyword evidence="2" id="KW-1185">Reference proteome</keyword>
<comment type="caution">
    <text evidence="1">The sequence shown here is derived from an EMBL/GenBank/DDBJ whole genome shotgun (WGS) entry which is preliminary data.</text>
</comment>
<name>A0A5R9JB59_9PROT</name>
<dbReference type="OrthoDB" id="7284921at2"/>
<dbReference type="Proteomes" id="UP000305654">
    <property type="component" value="Unassembled WGS sequence"/>
</dbReference>
<dbReference type="InterPro" id="IPR006311">
    <property type="entry name" value="TAT_signal"/>
</dbReference>
<protein>
    <submittedName>
        <fullName evidence="1">Uncharacterized protein</fullName>
    </submittedName>
</protein>
<sequence length="167" mass="18223">MAISADITPEVGSSRRALLTAAGFTGLAAVAAVGWMRPDLPAAAVQVGDQEGLDGGLHSLQSSTGPDAELIALCAAFDEFEQQRIQSHAEDGEDDEVEAFRDDLFDKQEPLLRQIVTLRATTMEGARARARMLRLWDAELEKNGRHEDDFWNSQMIWALVRDLTGAA</sequence>
<dbReference type="EMBL" id="VCDI01000006">
    <property type="protein sequence ID" value="TLU71478.1"/>
    <property type="molecule type" value="Genomic_DNA"/>
</dbReference>
<dbReference type="AlphaFoldDB" id="A0A5R9JB59"/>
<organism evidence="1 2">
    <name type="scientific">Lichenicoccus roseus</name>
    <dbReference type="NCBI Taxonomy" id="2683649"/>
    <lineage>
        <taxon>Bacteria</taxon>
        <taxon>Pseudomonadati</taxon>
        <taxon>Pseudomonadota</taxon>
        <taxon>Alphaproteobacteria</taxon>
        <taxon>Acetobacterales</taxon>
        <taxon>Acetobacteraceae</taxon>
        <taxon>Lichenicoccus</taxon>
    </lineage>
</organism>
<evidence type="ECO:0000313" key="2">
    <source>
        <dbReference type="Proteomes" id="UP000305654"/>
    </source>
</evidence>